<feature type="compositionally biased region" description="Basic residues" evidence="1">
    <location>
        <begin position="11"/>
        <end position="23"/>
    </location>
</feature>
<evidence type="ECO:0000313" key="4">
    <source>
        <dbReference type="Proteomes" id="UP001651158"/>
    </source>
</evidence>
<protein>
    <submittedName>
        <fullName evidence="3">Uncharacterized protein</fullName>
    </submittedName>
</protein>
<name>A0ABR4Q302_9CEST</name>
<reference evidence="3" key="2">
    <citation type="submission" date="2024-12" db="EMBL/GenBank/DDBJ databases">
        <authorList>
            <person name="Estrada K."/>
            <person name="Bobes R.J."/>
            <person name="Sanchez-Flores A."/>
            <person name="Laclette J.P."/>
        </authorList>
    </citation>
    <scope>NUCLEOTIDE SEQUENCE</scope>
    <source>
        <strain evidence="3">WFUcys</strain>
        <tissue evidence="3">Peritoneal cavity of infected mice</tissue>
    </source>
</reference>
<dbReference type="EMBL" id="JAKROA010000016">
    <property type="protein sequence ID" value="KAL5103718.1"/>
    <property type="molecule type" value="Genomic_DNA"/>
</dbReference>
<gene>
    <name evidence="2" type="ORF">TcWFU_000184</name>
    <name evidence="3" type="ORF">TcWFU_005725</name>
</gene>
<dbReference type="EMBL" id="JAKROA010000016">
    <property type="protein sequence ID" value="KAL5103622.1"/>
    <property type="molecule type" value="Genomic_DNA"/>
</dbReference>
<sequence length="137" mass="15288">MQNNAVDTRLGRAKRLHRQRRPPHPATKPANRLRGGQLTYTDCRGCKTVRSHSHRRGLLKLPHLFATPAMCGGKTQSGICPLHILPTHLSPDRLFDCPKTRHRSVDEDEETICTTCNECEEVVQVSSPLSASSHSAF</sequence>
<evidence type="ECO:0000256" key="1">
    <source>
        <dbReference type="SAM" id="MobiDB-lite"/>
    </source>
</evidence>
<keyword evidence="4" id="KW-1185">Reference proteome</keyword>
<reference evidence="3 4" key="1">
    <citation type="journal article" date="2022" name="Front. Cell. Infect. Microbiol.">
        <title>The Genomes of Two Strains of Taenia crassiceps the Animal Model for the Study of Human Cysticercosis.</title>
        <authorList>
            <person name="Bobes R.J."/>
            <person name="Estrada K."/>
            <person name="Rios-Valencia D.G."/>
            <person name="Calderon-Gallegos A."/>
            <person name="de la Torre P."/>
            <person name="Carrero J.C."/>
            <person name="Sanchez-Flores A."/>
            <person name="Laclette J.P."/>
        </authorList>
    </citation>
    <scope>NUCLEOTIDE SEQUENCE [LARGE SCALE GENOMIC DNA]</scope>
    <source>
        <strain evidence="3">WFUcys</strain>
    </source>
</reference>
<feature type="region of interest" description="Disordered" evidence="1">
    <location>
        <begin position="1"/>
        <end position="34"/>
    </location>
</feature>
<organism evidence="3 4">
    <name type="scientific">Taenia crassiceps</name>
    <dbReference type="NCBI Taxonomy" id="6207"/>
    <lineage>
        <taxon>Eukaryota</taxon>
        <taxon>Metazoa</taxon>
        <taxon>Spiralia</taxon>
        <taxon>Lophotrochozoa</taxon>
        <taxon>Platyhelminthes</taxon>
        <taxon>Cestoda</taxon>
        <taxon>Eucestoda</taxon>
        <taxon>Cyclophyllidea</taxon>
        <taxon>Taeniidae</taxon>
        <taxon>Taenia</taxon>
    </lineage>
</organism>
<comment type="caution">
    <text evidence="3">The sequence shown here is derived from an EMBL/GenBank/DDBJ whole genome shotgun (WGS) entry which is preliminary data.</text>
</comment>
<dbReference type="Proteomes" id="UP001651158">
    <property type="component" value="Unassembled WGS sequence"/>
</dbReference>
<evidence type="ECO:0000313" key="3">
    <source>
        <dbReference type="EMBL" id="KAL5103718.1"/>
    </source>
</evidence>
<proteinExistence type="predicted"/>
<accession>A0ABR4Q302</accession>
<evidence type="ECO:0000313" key="2">
    <source>
        <dbReference type="EMBL" id="KAL5103622.1"/>
    </source>
</evidence>